<dbReference type="PROSITE" id="PS01229">
    <property type="entry name" value="COF_2"/>
    <property type="match status" value="1"/>
</dbReference>
<dbReference type="GeneID" id="89679267"/>
<dbReference type="Gene3D" id="3.40.50.1000">
    <property type="entry name" value="HAD superfamily/HAD-like"/>
    <property type="match status" value="1"/>
</dbReference>
<proteinExistence type="inferred from homology"/>
<dbReference type="Proteomes" id="UP000029712">
    <property type="component" value="Chromosome"/>
</dbReference>
<evidence type="ECO:0000256" key="2">
    <source>
        <dbReference type="ARBA" id="ARBA00034778"/>
    </source>
</evidence>
<sequence length="267" mass="30781">MTKYKMIVFDIDGTLLPFGVTQLTPRMQEMFEKLKEQGYVNVLCSGRDIFTVGAQIDNPYVDYFVGANGTFILDLRTKEYIFEKTINYKDFIEFRKYASEHKLSFSFVGNKWGYYNELFNIDHWFYRPYKDKFIPEKEFESQHDKNYLITISTPTPSIVAADLEKFFKEKNLDLWILAQWNGGIFISAKGITKAVGLKILGDLLNISLDEMVAFGDSENDIEMLEKVGLGIAMGNGEDVTKDAAKEICLPVTEDGPYWKLRDKGFFD</sequence>
<protein>
    <submittedName>
        <fullName evidence="3">Cof-type HAD-IIB family hydrolase</fullName>
    </submittedName>
</protein>
<evidence type="ECO:0000256" key="1">
    <source>
        <dbReference type="ARBA" id="ARBA00001946"/>
    </source>
</evidence>
<comment type="similarity">
    <text evidence="2">Belongs to the HAD-like hydrolase superfamily. Cof family.</text>
</comment>
<gene>
    <name evidence="3" type="ORF">KN71_001580</name>
</gene>
<dbReference type="GO" id="GO:0000287">
    <property type="term" value="F:magnesium ion binding"/>
    <property type="evidence" value="ECO:0007669"/>
    <property type="project" value="TreeGrafter"/>
</dbReference>
<dbReference type="NCBIfam" id="NF045966">
    <property type="entry name" value="YcsE_rel_Pase"/>
    <property type="match status" value="1"/>
</dbReference>
<dbReference type="InterPro" id="IPR000150">
    <property type="entry name" value="Cof"/>
</dbReference>
<dbReference type="SFLD" id="SFLDG01140">
    <property type="entry name" value="C2.B:_Phosphomannomutase_and_P"/>
    <property type="match status" value="1"/>
</dbReference>
<dbReference type="PANTHER" id="PTHR10000:SF8">
    <property type="entry name" value="HAD SUPERFAMILY HYDROLASE-LIKE, TYPE 3"/>
    <property type="match status" value="1"/>
</dbReference>
<dbReference type="GO" id="GO:0005829">
    <property type="term" value="C:cytosol"/>
    <property type="evidence" value="ECO:0007669"/>
    <property type="project" value="TreeGrafter"/>
</dbReference>
<dbReference type="Gene3D" id="3.30.1240.10">
    <property type="match status" value="1"/>
</dbReference>
<dbReference type="InterPro" id="IPR036412">
    <property type="entry name" value="HAD-like_sf"/>
</dbReference>
<accession>A0A454C9I8</accession>
<dbReference type="AlphaFoldDB" id="A0A454C9I8"/>
<dbReference type="OrthoDB" id="388819at2"/>
<comment type="cofactor">
    <cofactor evidence="1">
        <name>Mg(2+)</name>
        <dbReference type="ChEBI" id="CHEBI:18420"/>
    </cofactor>
</comment>
<dbReference type="SFLD" id="SFLDS00003">
    <property type="entry name" value="Haloacid_Dehalogenase"/>
    <property type="match status" value="1"/>
</dbReference>
<dbReference type="RefSeq" id="WP_020002408.1">
    <property type="nucleotide sequence ID" value="NZ_CP009677.1"/>
</dbReference>
<dbReference type="InterPro" id="IPR006379">
    <property type="entry name" value="HAD-SF_hydro_IIB"/>
</dbReference>
<organism evidence="3 4">
    <name type="scientific">Metamycoplasma hominis</name>
    <name type="common">Mycoplasma hominis</name>
    <dbReference type="NCBI Taxonomy" id="2098"/>
    <lineage>
        <taxon>Bacteria</taxon>
        <taxon>Bacillati</taxon>
        <taxon>Mycoplasmatota</taxon>
        <taxon>Mycoplasmoidales</taxon>
        <taxon>Metamycoplasmataceae</taxon>
        <taxon>Metamycoplasma</taxon>
    </lineage>
</organism>
<dbReference type="GO" id="GO:0016791">
    <property type="term" value="F:phosphatase activity"/>
    <property type="evidence" value="ECO:0007669"/>
    <property type="project" value="TreeGrafter"/>
</dbReference>
<keyword evidence="3" id="KW-0378">Hydrolase</keyword>
<evidence type="ECO:0000313" key="3">
    <source>
        <dbReference type="EMBL" id="AYN65382.1"/>
    </source>
</evidence>
<dbReference type="SUPFAM" id="SSF56784">
    <property type="entry name" value="HAD-like"/>
    <property type="match status" value="1"/>
</dbReference>
<dbReference type="NCBIfam" id="TIGR01484">
    <property type="entry name" value="HAD-SF-IIB"/>
    <property type="match status" value="1"/>
</dbReference>
<reference evidence="3 4" key="2">
    <citation type="submission" date="2018-10" db="EMBL/GenBank/DDBJ databases">
        <title>Detection and isolation of Mycoplasma hominis as a predominant microorganism from pelvic cavity of patient with salpingitis and tubo-ovarian abscess.</title>
        <authorList>
            <person name="Guschin A.E."/>
            <person name="Khayrullina G.A."/>
            <person name="Rakovskaya I.V."/>
            <person name="Shelenkov A.A."/>
            <person name="Shagin D.A."/>
        </authorList>
    </citation>
    <scope>NUCLEOTIDE SEQUENCE [LARGE SCALE GENOMIC DNA]</scope>
    <source>
        <strain evidence="4">TOA</strain>
    </source>
</reference>
<evidence type="ECO:0000313" key="4">
    <source>
        <dbReference type="Proteomes" id="UP000029712"/>
    </source>
</evidence>
<dbReference type="InterPro" id="IPR023214">
    <property type="entry name" value="HAD_sf"/>
</dbReference>
<dbReference type="PANTHER" id="PTHR10000">
    <property type="entry name" value="PHOSPHOSERINE PHOSPHATASE"/>
    <property type="match status" value="1"/>
</dbReference>
<dbReference type="EMBL" id="CP033021">
    <property type="protein sequence ID" value="AYN65382.1"/>
    <property type="molecule type" value="Genomic_DNA"/>
</dbReference>
<reference evidence="3 4" key="1">
    <citation type="submission" date="2014-08" db="EMBL/GenBank/DDBJ databases">
        <authorList>
            <person name="Kuleshov K."/>
            <person name="Dedkov V."/>
            <person name="Markelov M."/>
            <person name="Pimkina E."/>
        </authorList>
    </citation>
    <scope>NUCLEOTIDE SEQUENCE [LARGE SCALE GENOMIC DNA]</scope>
    <source>
        <strain evidence="4">TOA</strain>
    </source>
</reference>
<dbReference type="NCBIfam" id="TIGR00099">
    <property type="entry name" value="Cof-subfamily"/>
    <property type="match status" value="1"/>
</dbReference>
<dbReference type="Pfam" id="PF08282">
    <property type="entry name" value="Hydrolase_3"/>
    <property type="match status" value="1"/>
</dbReference>
<name>A0A454C9I8_METHO</name>